<protein>
    <submittedName>
        <fullName evidence="2">CID domain-containing protein</fullName>
    </submittedName>
</protein>
<evidence type="ECO:0000313" key="1">
    <source>
        <dbReference type="Proteomes" id="UP000095286"/>
    </source>
</evidence>
<name>A0AC35UAD5_9BILA</name>
<proteinExistence type="predicted"/>
<accession>A0AC35UAD5</accession>
<dbReference type="WBParaSite" id="RSKR_0000925400.1">
    <property type="protein sequence ID" value="RSKR_0000925400.1"/>
    <property type="gene ID" value="RSKR_0000925400"/>
</dbReference>
<reference evidence="2" key="1">
    <citation type="submission" date="2016-11" db="UniProtKB">
        <authorList>
            <consortium name="WormBaseParasite"/>
        </authorList>
    </citation>
    <scope>IDENTIFICATION</scope>
    <source>
        <strain evidence="2">KR3021</strain>
    </source>
</reference>
<sequence>MTSTDKEAEHFKKQLTSLTSGKPSLSKQKIEAIASVGLGCEANYKHVVMHLEKFIWEARSNYKMSGLYILDAILCESKHKFKGKDRFGGRFARNLLKTISNVLDSATDKNKVAKVVKLWEMKKLFQPAVLDPIFQKLKDLGINPITIDIKHTTSKRKRSNSSMSIDEEPSSSTAPSFTILKDSQISAILERENIINADFKNTNPQQFNSVLNFLSVKLTSNGSNGHEETCQHLLRDKVVRDEIQRIVGTTTTSPLPHERSKSEERRAKDRRGTGLPEDIQKNHVLVISRTVMIKKVGQTTREEQLEESLKEFGKIEKIEIIFQRNIAYVTFIDRKDCYRCMQHKRDIIFEKKPVTIEWAVAREIQKDNNLMSFWNREKGYGEIPYFSLPKEIDILFDGNLIEPSSLPYNLRSLYDQRGRLHFGLESAVQVPPPPPLQQTPPGGMFGNNSMRVTNQGLSFIPPPTMNPHMMVPQNMPPQMMTPQNMSSYLNNIQPPNIGAGQQFYFTPNQMALNVLAAQLHANRDQQHHGNGF</sequence>
<evidence type="ECO:0000313" key="2">
    <source>
        <dbReference type="WBParaSite" id="RSKR_0000925400.1"/>
    </source>
</evidence>
<organism evidence="1 2">
    <name type="scientific">Rhabditophanes sp. KR3021</name>
    <dbReference type="NCBI Taxonomy" id="114890"/>
    <lineage>
        <taxon>Eukaryota</taxon>
        <taxon>Metazoa</taxon>
        <taxon>Ecdysozoa</taxon>
        <taxon>Nematoda</taxon>
        <taxon>Chromadorea</taxon>
        <taxon>Rhabditida</taxon>
        <taxon>Tylenchina</taxon>
        <taxon>Panagrolaimomorpha</taxon>
        <taxon>Strongyloidoidea</taxon>
        <taxon>Alloionematidae</taxon>
        <taxon>Rhabditophanes</taxon>
    </lineage>
</organism>
<dbReference type="Proteomes" id="UP000095286">
    <property type="component" value="Unplaced"/>
</dbReference>